<dbReference type="InterPro" id="IPR040612">
    <property type="entry name" value="ArsA_HSP20-like"/>
</dbReference>
<evidence type="ECO:0000313" key="11">
    <source>
        <dbReference type="EMBL" id="MBJ7599424.1"/>
    </source>
</evidence>
<keyword evidence="4" id="KW-0059">Arsenical resistance</keyword>
<evidence type="ECO:0000256" key="6">
    <source>
        <dbReference type="ARBA" id="ARBA00052296"/>
    </source>
</evidence>
<keyword evidence="5" id="KW-1278">Translocase</keyword>
<dbReference type="Gene3D" id="3.40.50.300">
    <property type="entry name" value="P-loop containing nucleotide triphosphate hydrolases"/>
    <property type="match status" value="1"/>
</dbReference>
<evidence type="ECO:0000256" key="5">
    <source>
        <dbReference type="ARBA" id="ARBA00022967"/>
    </source>
</evidence>
<dbReference type="AlphaFoldDB" id="A0A934K3Q9"/>
<dbReference type="Pfam" id="PF17886">
    <property type="entry name" value="ArsA_HSP20"/>
    <property type="match status" value="1"/>
</dbReference>
<dbReference type="InterPro" id="IPR008978">
    <property type="entry name" value="HSP20-like_chaperone"/>
</dbReference>
<accession>A0A934K3Q9</accession>
<dbReference type="SUPFAM" id="SSF49764">
    <property type="entry name" value="HSP20-like chaperones"/>
    <property type="match status" value="1"/>
</dbReference>
<dbReference type="GO" id="GO:0005524">
    <property type="term" value="F:ATP binding"/>
    <property type="evidence" value="ECO:0007669"/>
    <property type="project" value="UniProtKB-KW"/>
</dbReference>
<comment type="function">
    <text evidence="7">Anion-transporting ATPase. Catalyzes the extrusion of arsenite.</text>
</comment>
<evidence type="ECO:0000256" key="1">
    <source>
        <dbReference type="ARBA" id="ARBA00011040"/>
    </source>
</evidence>
<evidence type="ECO:0000313" key="12">
    <source>
        <dbReference type="Proteomes" id="UP000612893"/>
    </source>
</evidence>
<dbReference type="PANTHER" id="PTHR10803">
    <property type="entry name" value="ARSENICAL PUMP-DRIVING ATPASE ARSENITE-TRANSLOCATING ATPASE"/>
    <property type="match status" value="1"/>
</dbReference>
<dbReference type="Pfam" id="PF02374">
    <property type="entry name" value="ArsA_ATPase"/>
    <property type="match status" value="1"/>
</dbReference>
<keyword evidence="12" id="KW-1185">Reference proteome</keyword>
<dbReference type="GO" id="GO:0015446">
    <property type="term" value="F:ATPase-coupled arsenite transmembrane transporter activity"/>
    <property type="evidence" value="ECO:0007669"/>
    <property type="project" value="UniProtKB-EC"/>
</dbReference>
<proteinExistence type="inferred from homology"/>
<gene>
    <name evidence="11" type="ORF">JF922_15270</name>
</gene>
<name>A0A934K3Q9_9BACT</name>
<evidence type="ECO:0000259" key="9">
    <source>
        <dbReference type="Pfam" id="PF02374"/>
    </source>
</evidence>
<protein>
    <recommendedName>
        <fullName evidence="8">arsenite-transporting ATPase</fullName>
        <ecNumber evidence="8">7.3.2.7</ecNumber>
    </recommendedName>
</protein>
<evidence type="ECO:0000259" key="10">
    <source>
        <dbReference type="Pfam" id="PF17886"/>
    </source>
</evidence>
<dbReference type="InterPro" id="IPR027417">
    <property type="entry name" value="P-loop_NTPase"/>
</dbReference>
<reference evidence="11" key="1">
    <citation type="submission" date="2020-10" db="EMBL/GenBank/DDBJ databases">
        <title>Ca. Dormibacterota MAGs.</title>
        <authorList>
            <person name="Montgomery K."/>
        </authorList>
    </citation>
    <scope>NUCLEOTIDE SEQUENCE [LARGE SCALE GENOMIC DNA]</scope>
    <source>
        <strain evidence="11">SC8812_S17_10</strain>
    </source>
</reference>
<dbReference type="PANTHER" id="PTHR10803:SF3">
    <property type="entry name" value="ATPASE GET3"/>
    <property type="match status" value="1"/>
</dbReference>
<comment type="caution">
    <text evidence="11">The sequence shown here is derived from an EMBL/GenBank/DDBJ whole genome shotgun (WGS) entry which is preliminary data.</text>
</comment>
<evidence type="ECO:0000256" key="4">
    <source>
        <dbReference type="ARBA" id="ARBA00022849"/>
    </source>
</evidence>
<dbReference type="Gene3D" id="2.60.40.790">
    <property type="match status" value="1"/>
</dbReference>
<dbReference type="CDD" id="cd02035">
    <property type="entry name" value="ArsA"/>
    <property type="match status" value="1"/>
</dbReference>
<dbReference type="EMBL" id="JAEKNR010000154">
    <property type="protein sequence ID" value="MBJ7599424.1"/>
    <property type="molecule type" value="Genomic_DNA"/>
</dbReference>
<dbReference type="Proteomes" id="UP000612893">
    <property type="component" value="Unassembled WGS sequence"/>
</dbReference>
<dbReference type="InterPro" id="IPR016300">
    <property type="entry name" value="ATPase_ArsA/GET3"/>
</dbReference>
<keyword evidence="2" id="KW-0547">Nucleotide-binding</keyword>
<dbReference type="InterPro" id="IPR025723">
    <property type="entry name" value="ArsA/GET3_ATPase-like"/>
</dbReference>
<evidence type="ECO:0000256" key="7">
    <source>
        <dbReference type="ARBA" id="ARBA00059736"/>
    </source>
</evidence>
<dbReference type="CDD" id="cd06464">
    <property type="entry name" value="ACD_sHsps-like"/>
    <property type="match status" value="1"/>
</dbReference>
<evidence type="ECO:0000256" key="3">
    <source>
        <dbReference type="ARBA" id="ARBA00022840"/>
    </source>
</evidence>
<dbReference type="SUPFAM" id="SSF52540">
    <property type="entry name" value="P-loop containing nucleoside triphosphate hydrolases"/>
    <property type="match status" value="1"/>
</dbReference>
<comment type="catalytic activity">
    <reaction evidence="6">
        <text>arsenite(in) + ATP + H2O = arsenite(out) + ADP + phosphate + H(+)</text>
        <dbReference type="Rhea" id="RHEA:11348"/>
        <dbReference type="ChEBI" id="CHEBI:15377"/>
        <dbReference type="ChEBI" id="CHEBI:15378"/>
        <dbReference type="ChEBI" id="CHEBI:29242"/>
        <dbReference type="ChEBI" id="CHEBI:30616"/>
        <dbReference type="ChEBI" id="CHEBI:43474"/>
        <dbReference type="ChEBI" id="CHEBI:456216"/>
        <dbReference type="EC" id="7.3.2.7"/>
    </reaction>
</comment>
<evidence type="ECO:0000256" key="2">
    <source>
        <dbReference type="ARBA" id="ARBA00022741"/>
    </source>
</evidence>
<feature type="domain" description="ArsA HSP20-like" evidence="10">
    <location>
        <begin position="323"/>
        <end position="385"/>
    </location>
</feature>
<dbReference type="EC" id="7.3.2.7" evidence="8"/>
<dbReference type="FunFam" id="3.40.50.300:FF:001801">
    <property type="entry name" value="Putative arsenical pump-driving ATPase"/>
    <property type="match status" value="1"/>
</dbReference>
<keyword evidence="3" id="KW-0067">ATP-binding</keyword>
<organism evidence="11 12">
    <name type="scientific">Candidatus Nephthysia bennettiae</name>
    <dbReference type="NCBI Taxonomy" id="3127016"/>
    <lineage>
        <taxon>Bacteria</taxon>
        <taxon>Bacillati</taxon>
        <taxon>Candidatus Dormiibacterota</taxon>
        <taxon>Candidatus Dormibacteria</taxon>
        <taxon>Candidatus Dormibacterales</taxon>
        <taxon>Candidatus Dormibacteraceae</taxon>
        <taxon>Candidatus Nephthysia</taxon>
    </lineage>
</organism>
<dbReference type="RefSeq" id="WP_338202914.1">
    <property type="nucleotide sequence ID" value="NZ_JAEKNR010000154.1"/>
</dbReference>
<dbReference type="NCBIfam" id="TIGR00345">
    <property type="entry name" value="GET3_arsA_TRC40"/>
    <property type="match status" value="1"/>
</dbReference>
<comment type="similarity">
    <text evidence="1">Belongs to the arsA ATPase family.</text>
</comment>
<sequence>MRVILFTGKGGVGKTSVAAATALRCAQLGHRTVVMSTDPAHSLGDSFDRTLGSRLTQIAPNLWGHEVSALHEMERHWRKLHDYAASVFATQGLDDVVAEEVANPPGMDEVASLMWIKHYAERGEHDVIIVDCAPTGETLQLLMFPDAARWWLDKIYPWERKALKLARPVLQPLMDVPLPSDEVFASIKDLLLDLEGMKKVLVDPKVSSVRLVLNLEKMVIKEAKRAFTYLSLFGYVTDAVVVNRTLPDGLQDELFRKWHSIHQRYSGEVEQSFQPLPIFNVPLFDEEVVGEKMLLKMAETIYGARDPAQRFYEGSSQRVEKREGEYVLALKAPFVERGEVSLTRHDGELFVTVGNYRREVVLPRVLAGKETVGASLEDGELRVRFAR</sequence>
<evidence type="ECO:0000256" key="8">
    <source>
        <dbReference type="ARBA" id="ARBA00066752"/>
    </source>
</evidence>
<feature type="domain" description="ArsA/GET3 Anion-transporting ATPase-like" evidence="9">
    <location>
        <begin position="1"/>
        <end position="302"/>
    </location>
</feature>